<keyword evidence="3" id="KW-1185">Reference proteome</keyword>
<organism evidence="2 3">
    <name type="scientific">Echinococcus multilocularis</name>
    <name type="common">Fox tapeworm</name>
    <dbReference type="NCBI Taxonomy" id="6211"/>
    <lineage>
        <taxon>Eukaryota</taxon>
        <taxon>Metazoa</taxon>
        <taxon>Spiralia</taxon>
        <taxon>Lophotrochozoa</taxon>
        <taxon>Platyhelminthes</taxon>
        <taxon>Cestoda</taxon>
        <taxon>Eucestoda</taxon>
        <taxon>Cyclophyllidea</taxon>
        <taxon>Taeniidae</taxon>
        <taxon>Echinococcus</taxon>
    </lineage>
</organism>
<evidence type="ECO:0000259" key="1">
    <source>
        <dbReference type="PROSITE" id="PS50166"/>
    </source>
</evidence>
<dbReference type="GO" id="GO:0006886">
    <property type="term" value="P:intracellular protein transport"/>
    <property type="evidence" value="ECO:0007669"/>
    <property type="project" value="InterPro"/>
</dbReference>
<name>A0A068XX31_ECHMU</name>
<dbReference type="OMA" id="MAGEAKM"/>
<feature type="domain" description="Importin N-terminal" evidence="1">
    <location>
        <begin position="62"/>
        <end position="108"/>
    </location>
</feature>
<dbReference type="InterPro" id="IPR011989">
    <property type="entry name" value="ARM-like"/>
</dbReference>
<gene>
    <name evidence="2" type="ORF">EmuJ_000416900</name>
</gene>
<dbReference type="Gene3D" id="1.25.10.10">
    <property type="entry name" value="Leucine-rich Repeat Variant"/>
    <property type="match status" value="1"/>
</dbReference>
<dbReference type="InterPro" id="IPR001494">
    <property type="entry name" value="Importin-beta_N"/>
</dbReference>
<dbReference type="InterPro" id="IPR016024">
    <property type="entry name" value="ARM-type_fold"/>
</dbReference>
<dbReference type="OrthoDB" id="361693at2759"/>
<dbReference type="AlphaFoldDB" id="A0A068XX31"/>
<evidence type="ECO:0000313" key="2">
    <source>
        <dbReference type="EMBL" id="CDS36941.1"/>
    </source>
</evidence>
<dbReference type="EMBL" id="LN902847">
    <property type="protein sequence ID" value="CDS36941.1"/>
    <property type="molecule type" value="Genomic_DNA"/>
</dbReference>
<protein>
    <submittedName>
        <fullName evidence="2">Armadillo type fold</fullName>
    </submittedName>
</protein>
<reference evidence="2" key="1">
    <citation type="journal article" date="2013" name="Nature">
        <title>The genomes of four tapeworm species reveal adaptations to parasitism.</title>
        <authorList>
            <person name="Tsai I.J."/>
            <person name="Zarowiecki M."/>
            <person name="Holroyd N."/>
            <person name="Garciarrubio A."/>
            <person name="Sanchez-Flores A."/>
            <person name="Brooks K.L."/>
            <person name="Tracey A."/>
            <person name="Bobes R.J."/>
            <person name="Fragoso G."/>
            <person name="Sciutto E."/>
            <person name="Aslett M."/>
            <person name="Beasley H."/>
            <person name="Bennett H.M."/>
            <person name="Cai J."/>
            <person name="Camicia F."/>
            <person name="Clark R."/>
            <person name="Cucher M."/>
            <person name="De Silva N."/>
            <person name="Day T.A."/>
            <person name="Deplazes P."/>
            <person name="Estrada K."/>
            <person name="Fernandez C."/>
            <person name="Holland P.W."/>
            <person name="Hou J."/>
            <person name="Hu S."/>
            <person name="Huckvale T."/>
            <person name="Hung S.S."/>
            <person name="Kamenetzky L."/>
            <person name="Keane J.A."/>
            <person name="Kiss F."/>
            <person name="Koziol U."/>
            <person name="Lambert O."/>
            <person name="Liu K."/>
            <person name="Luo X."/>
            <person name="Luo Y."/>
            <person name="Macchiaroli N."/>
            <person name="Nichol S."/>
            <person name="Paps J."/>
            <person name="Parkinson J."/>
            <person name="Pouchkina-Stantcheva N."/>
            <person name="Riddiford N."/>
            <person name="Rosenzvit M."/>
            <person name="Salinas G."/>
            <person name="Wasmuth J.D."/>
            <person name="Zamanian M."/>
            <person name="Zheng Y."/>
            <person name="Cai X."/>
            <person name="Soberon X."/>
            <person name="Olson P.D."/>
            <person name="Laclette J.P."/>
            <person name="Brehm K."/>
            <person name="Berriman M."/>
            <person name="Garciarrubio A."/>
            <person name="Bobes R.J."/>
            <person name="Fragoso G."/>
            <person name="Sanchez-Flores A."/>
            <person name="Estrada K."/>
            <person name="Cevallos M.A."/>
            <person name="Morett E."/>
            <person name="Gonzalez V."/>
            <person name="Portillo T."/>
            <person name="Ochoa-Leyva A."/>
            <person name="Jose M.V."/>
            <person name="Sciutto E."/>
            <person name="Landa A."/>
            <person name="Jimenez L."/>
            <person name="Valdes V."/>
            <person name="Carrero J.C."/>
            <person name="Larralde C."/>
            <person name="Morales-Montor J."/>
            <person name="Limon-Lason J."/>
            <person name="Soberon X."/>
            <person name="Laclette J.P."/>
        </authorList>
    </citation>
    <scope>NUCLEOTIDE SEQUENCE [LARGE SCALE GENOMIC DNA]</scope>
</reference>
<dbReference type="STRING" id="6211.A0A068XX31"/>
<dbReference type="SUPFAM" id="SSF48371">
    <property type="entry name" value="ARM repeat"/>
    <property type="match status" value="1"/>
</dbReference>
<proteinExistence type="predicted"/>
<evidence type="ECO:0000313" key="3">
    <source>
        <dbReference type="Proteomes" id="UP000017246"/>
    </source>
</evidence>
<accession>A0A068XX31</accession>
<sequence length="1079" mass="117872">MHPISGVAASGAGAAATAAAQIGVHSVNGSASVVSSFFFSPMDLAPILIAASSSDPQAVQLASTQLESMSTSDPLFLSQLANVVLSPTVSLPAAAKIFGLVHLKNLISNSTQWCNFDRAQQQFLITCLLQYLRQNSSPSPFVSEIFGCVFRHEWSKGTWPEELWNAIIESGAWTPLRRCVQRAAALRLTPRRRILASHICTLLPRLVGLWIESDSPELLHTIYTCITVLDASAATDIMFMHAEVVGGLITHAMARLLSFECKNPKRLAKLLHAVLFLIPSELRSSCAVSTLETIVSVVEDASSDRNTILWCLSLIFNLISATFCDSVPNDRLAKFPSIMAEARSQVLSWLSSASIKAPQYNNAVCLLLSLMRSWMPLLLSEIEALSTDPESSYSSGGAHCVDDEGNGSAFFAESFWNLEPVSAIADLIPVNAEVPPNLRQLAESTFRLLAKHLSEHLEAILPLAIEELMAGEAKMKEVGLRCAQFLLEITPGQWCERVDALLTMTATSPVEPLVTGRRMSLMVRRALIGSNSSEVIRQNCIATLLQLIQYLSAQCSPKSFRIAIHLAAAYCLSWLLENPHFPPDSLSKAPASTLQPILNCLVNLAQEVEEVETQLLVLRYLQSIFENADVETQFGCFINAVQQLWKIGERTMPLRASLVDLVAAVMRALNADVTSAAVTWASRQLACLTVPSVLVPDLRRFIRFGCNGGGDSGNAGDVEVLGDACLRLWHSLVTGSGAVWLPPLESLMPLLTDSQCSGGNGCETEDSEQTLYAKLETADQAQLFFGIATGCLRLAASSAFLSTWTEAFWRPLLRETITFNAMRADIVAAKFANSVIDVPVEEKSDLVLEQLQLLTAWSSQLIRFHVAFSPSVRYLLILHTRICLLQSPVEAHNDSAFKSNQLRLLLLAQLAASPEHWNFLLALLTTVETSVSTPHDFAQDCLHLSTGYSSLVNGDTSGCQRCLDALLTRILDRADALSSRLHRRCFALASVYCLRHLTPSNRLYDEYLEPVISLCVQVLYELDDCPVTAVDATAWVAPPTVAPPKQLKASLRYLLGDTSAIKASHVDPALLSQFNEKLV</sequence>
<reference evidence="2" key="2">
    <citation type="submission" date="2015-11" db="EMBL/GenBank/DDBJ databases">
        <authorList>
            <person name="Zhang Y."/>
            <person name="Guo Z."/>
        </authorList>
    </citation>
    <scope>NUCLEOTIDE SEQUENCE</scope>
</reference>
<dbReference type="GO" id="GO:0031267">
    <property type="term" value="F:small GTPase binding"/>
    <property type="evidence" value="ECO:0007669"/>
    <property type="project" value="InterPro"/>
</dbReference>
<dbReference type="PROSITE" id="PS50166">
    <property type="entry name" value="IMPORTIN_B_NT"/>
    <property type="match status" value="1"/>
</dbReference>
<dbReference type="Proteomes" id="UP000017246">
    <property type="component" value="Unassembled WGS sequence"/>
</dbReference>